<gene>
    <name evidence="2" type="ORF">ABI_05890</name>
</gene>
<protein>
    <submittedName>
        <fullName evidence="2">Uncharacterized protein</fullName>
    </submittedName>
</protein>
<accession>F4QKK4</accession>
<sequence length="48" mass="5045">MTPEPLPLPNPFELAAVYAASLGLFASGTLMAARLKSQALQTSPQTKD</sequence>
<keyword evidence="3" id="KW-1185">Reference proteome</keyword>
<dbReference type="HOGENOM" id="CLU_3148950_0_0_5"/>
<organism evidence="2 3">
    <name type="scientific">Asticcacaulis biprosthecium C19</name>
    <dbReference type="NCBI Taxonomy" id="715226"/>
    <lineage>
        <taxon>Bacteria</taxon>
        <taxon>Pseudomonadati</taxon>
        <taxon>Pseudomonadota</taxon>
        <taxon>Alphaproteobacteria</taxon>
        <taxon>Caulobacterales</taxon>
        <taxon>Caulobacteraceae</taxon>
        <taxon>Asticcacaulis</taxon>
    </lineage>
</organism>
<keyword evidence="1" id="KW-0472">Membrane</keyword>
<name>F4QKK4_9CAUL</name>
<dbReference type="RefSeq" id="WP_006271328.1">
    <property type="nucleotide sequence ID" value="NZ_GL883077.1"/>
</dbReference>
<evidence type="ECO:0000313" key="2">
    <source>
        <dbReference type="EMBL" id="EGF92156.1"/>
    </source>
</evidence>
<keyword evidence="1" id="KW-1133">Transmembrane helix</keyword>
<evidence type="ECO:0000313" key="3">
    <source>
        <dbReference type="Proteomes" id="UP000006512"/>
    </source>
</evidence>
<dbReference type="STRING" id="715226.ABI_05890"/>
<reference evidence="3" key="1">
    <citation type="submission" date="2011-03" db="EMBL/GenBank/DDBJ databases">
        <title>Draft genome sequence of Brevundimonas diminuta.</title>
        <authorList>
            <person name="Brown P.J.B."/>
            <person name="Buechlein A."/>
            <person name="Hemmerich C."/>
            <person name="Brun Y.V."/>
        </authorList>
    </citation>
    <scope>NUCLEOTIDE SEQUENCE [LARGE SCALE GENOMIC DNA]</scope>
    <source>
        <strain evidence="3">C19</strain>
    </source>
</reference>
<proteinExistence type="predicted"/>
<dbReference type="OrthoDB" id="9992976at2"/>
<evidence type="ECO:0000256" key="1">
    <source>
        <dbReference type="SAM" id="Phobius"/>
    </source>
</evidence>
<keyword evidence="1" id="KW-0812">Transmembrane</keyword>
<dbReference type="AlphaFoldDB" id="F4QKK4"/>
<dbReference type="EMBL" id="GL883077">
    <property type="protein sequence ID" value="EGF92156.1"/>
    <property type="molecule type" value="Genomic_DNA"/>
</dbReference>
<dbReference type="Proteomes" id="UP000006512">
    <property type="component" value="Unassembled WGS sequence"/>
</dbReference>
<feature type="transmembrane region" description="Helical" evidence="1">
    <location>
        <begin position="12"/>
        <end position="33"/>
    </location>
</feature>